<dbReference type="EMBL" id="AP019307">
    <property type="protein sequence ID" value="BBH18588.1"/>
    <property type="molecule type" value="Genomic_DNA"/>
</dbReference>
<dbReference type="AlphaFoldDB" id="A0A3G9J4K8"/>
<feature type="transmembrane region" description="Helical" evidence="1">
    <location>
        <begin position="7"/>
        <end position="28"/>
    </location>
</feature>
<evidence type="ECO:0000256" key="1">
    <source>
        <dbReference type="SAM" id="Phobius"/>
    </source>
</evidence>
<dbReference type="OrthoDB" id="3297181at2"/>
<feature type="transmembrane region" description="Helical" evidence="1">
    <location>
        <begin position="72"/>
        <end position="92"/>
    </location>
</feature>
<keyword evidence="1" id="KW-0472">Membrane</keyword>
<organism evidence="2 3">
    <name type="scientific">Nocardioides baekrokdamisoli</name>
    <dbReference type="NCBI Taxonomy" id="1804624"/>
    <lineage>
        <taxon>Bacteria</taxon>
        <taxon>Bacillati</taxon>
        <taxon>Actinomycetota</taxon>
        <taxon>Actinomycetes</taxon>
        <taxon>Propionibacteriales</taxon>
        <taxon>Nocardioidaceae</taxon>
        <taxon>Nocardioides</taxon>
    </lineage>
</organism>
<accession>A0A3G9J4K8</accession>
<proteinExistence type="predicted"/>
<dbReference type="KEGG" id="nbe:Back2_28750"/>
<keyword evidence="1" id="KW-1133">Transmembrane helix</keyword>
<feature type="transmembrane region" description="Helical" evidence="1">
    <location>
        <begin position="48"/>
        <end position="65"/>
    </location>
</feature>
<sequence length="143" mass="15648">MELLRRGWIEWTLILITVAGLAIDAYVHLHIASSYHLVRTSALSQTDLFRIESAMAIVAAIWLVLRPNLLSAAAACLVGAAGVAAVTFYYYVDPGQLGPIPDMYEPVWSADKTRSFDGEALAAVAAFVLALIYLRRTPRKARS</sequence>
<protein>
    <recommendedName>
        <fullName evidence="4">Integral membrane protein</fullName>
    </recommendedName>
</protein>
<keyword evidence="1" id="KW-0812">Transmembrane</keyword>
<evidence type="ECO:0000313" key="3">
    <source>
        <dbReference type="Proteomes" id="UP000271573"/>
    </source>
</evidence>
<evidence type="ECO:0008006" key="4">
    <source>
        <dbReference type="Google" id="ProtNLM"/>
    </source>
</evidence>
<keyword evidence="3" id="KW-1185">Reference proteome</keyword>
<gene>
    <name evidence="2" type="ORF">Back2_28750</name>
</gene>
<reference evidence="2 3" key="1">
    <citation type="submission" date="2018-11" db="EMBL/GenBank/DDBJ databases">
        <title>Complete genome sequence of Nocardioides baekrokdamisoli strain KCTC 39748.</title>
        <authorList>
            <person name="Kang S.W."/>
            <person name="Lee K.C."/>
            <person name="Kim K.K."/>
            <person name="Kim J.S."/>
            <person name="Kim D.S."/>
            <person name="Ko S.H."/>
            <person name="Yang S.H."/>
            <person name="Shin Y.K."/>
            <person name="Lee J.S."/>
        </authorList>
    </citation>
    <scope>NUCLEOTIDE SEQUENCE [LARGE SCALE GENOMIC DNA]</scope>
    <source>
        <strain evidence="2 3">KCTC 39748</strain>
    </source>
</reference>
<dbReference type="Proteomes" id="UP000271573">
    <property type="component" value="Chromosome"/>
</dbReference>
<dbReference type="RefSeq" id="WP_125569870.1">
    <property type="nucleotide sequence ID" value="NZ_AP019307.1"/>
</dbReference>
<feature type="transmembrane region" description="Helical" evidence="1">
    <location>
        <begin position="116"/>
        <end position="134"/>
    </location>
</feature>
<evidence type="ECO:0000313" key="2">
    <source>
        <dbReference type="EMBL" id="BBH18588.1"/>
    </source>
</evidence>
<name>A0A3G9J4K8_9ACTN</name>